<feature type="compositionally biased region" description="Polar residues" evidence="1">
    <location>
        <begin position="223"/>
        <end position="239"/>
    </location>
</feature>
<feature type="region of interest" description="Disordered" evidence="1">
    <location>
        <begin position="223"/>
        <end position="243"/>
    </location>
</feature>
<evidence type="ECO:0000313" key="3">
    <source>
        <dbReference type="EMBL" id="SOQ35971.1"/>
    </source>
</evidence>
<reference evidence="3" key="1">
    <citation type="submission" date="2016-07" db="EMBL/GenBank/DDBJ databases">
        <authorList>
            <person name="Bretaudeau A."/>
        </authorList>
    </citation>
    <scope>NUCLEOTIDE SEQUENCE</scope>
    <source>
        <strain evidence="3">Rice</strain>
        <tissue evidence="3">Whole body</tissue>
    </source>
</reference>
<keyword evidence="2" id="KW-0472">Membrane</keyword>
<dbReference type="AlphaFoldDB" id="A0A2H1V559"/>
<feature type="transmembrane region" description="Helical" evidence="2">
    <location>
        <begin position="339"/>
        <end position="360"/>
    </location>
</feature>
<evidence type="ECO:0000256" key="1">
    <source>
        <dbReference type="SAM" id="MobiDB-lite"/>
    </source>
</evidence>
<accession>A0A2H1V559</accession>
<dbReference type="EMBL" id="ODYU01000735">
    <property type="protein sequence ID" value="SOQ35971.1"/>
    <property type="molecule type" value="Genomic_DNA"/>
</dbReference>
<keyword evidence="2" id="KW-0812">Transmembrane</keyword>
<sequence>MTYYSNLEYSNDINQKTASLAEWLQVRLPGKGSRHGVWKCAQYMTIGSPPITWDLQHKLSHVIGDSVLQPRNFSKIRKKPSNTLPNPGIEPETPCSAVACVTTKPTGQTFSYVVGAFTNIQVHIYMIPRPGTTICGSHKELSRARIEPATRCTAANCLATAPTHNIQFHIHMTPKPETTICGSHKNLFGAGIDPIAHSTGESHPMTSLALGEARGSVRLLLTKTNRSSGKPASSGSGISPTGPHLWWSDGSLRRARNARRRMHGSGSVRAVSYPYSPSAGPHLWWPEIVARSPTPGVSLATAGAKSQSKDEIVIAQNAAGGVNVADVAQLHENKSITNMILGVILIILIFGVLYGGYKLYKRCHVGWMREEIARNAFRLVSTESGNVPGIWQ</sequence>
<name>A0A2H1V559_SPOFR</name>
<gene>
    <name evidence="3" type="ORF">SFRICE_014334</name>
</gene>
<evidence type="ECO:0000256" key="2">
    <source>
        <dbReference type="SAM" id="Phobius"/>
    </source>
</evidence>
<protein>
    <submittedName>
        <fullName evidence="3">SFRICE_014334</fullName>
    </submittedName>
</protein>
<proteinExistence type="predicted"/>
<keyword evidence="2" id="KW-1133">Transmembrane helix</keyword>
<organism evidence="3">
    <name type="scientific">Spodoptera frugiperda</name>
    <name type="common">Fall armyworm</name>
    <dbReference type="NCBI Taxonomy" id="7108"/>
    <lineage>
        <taxon>Eukaryota</taxon>
        <taxon>Metazoa</taxon>
        <taxon>Ecdysozoa</taxon>
        <taxon>Arthropoda</taxon>
        <taxon>Hexapoda</taxon>
        <taxon>Insecta</taxon>
        <taxon>Pterygota</taxon>
        <taxon>Neoptera</taxon>
        <taxon>Endopterygota</taxon>
        <taxon>Lepidoptera</taxon>
        <taxon>Glossata</taxon>
        <taxon>Ditrysia</taxon>
        <taxon>Noctuoidea</taxon>
        <taxon>Noctuidae</taxon>
        <taxon>Amphipyrinae</taxon>
        <taxon>Spodoptera</taxon>
    </lineage>
</organism>